<dbReference type="InterPro" id="IPR007807">
    <property type="entry name" value="TcmA/NAT10_helicase"/>
</dbReference>
<dbReference type="Gene3D" id="3.40.50.11040">
    <property type="match status" value="1"/>
</dbReference>
<proteinExistence type="predicted"/>
<dbReference type="GO" id="GO:0051392">
    <property type="term" value="F:tRNA cytidine N4-acetyltransferase activity"/>
    <property type="evidence" value="ECO:0007669"/>
    <property type="project" value="TreeGrafter"/>
</dbReference>
<dbReference type="InterPro" id="IPR013562">
    <property type="entry name" value="TmcA/NAT10_N"/>
</dbReference>
<protein>
    <submittedName>
        <fullName evidence="9">tRNA(Met) cytidine acetyltransferase</fullName>
    </submittedName>
</protein>
<dbReference type="Gene3D" id="3.40.630.30">
    <property type="match status" value="1"/>
</dbReference>
<dbReference type="PANTHER" id="PTHR10925:SF5">
    <property type="entry name" value="RNA CYTIDINE ACETYLTRANSFERASE"/>
    <property type="match status" value="1"/>
</dbReference>
<dbReference type="Gene3D" id="3.40.50.300">
    <property type="entry name" value="P-loop containing nucleotide triphosphate hydrolases"/>
    <property type="match status" value="1"/>
</dbReference>
<evidence type="ECO:0000256" key="1">
    <source>
        <dbReference type="ARBA" id="ARBA00022679"/>
    </source>
</evidence>
<organism evidence="9 11">
    <name type="scientific">Aliidiomarina maris</name>
    <dbReference type="NCBI Taxonomy" id="531312"/>
    <lineage>
        <taxon>Bacteria</taxon>
        <taxon>Pseudomonadati</taxon>
        <taxon>Pseudomonadota</taxon>
        <taxon>Gammaproteobacteria</taxon>
        <taxon>Alteromonadales</taxon>
        <taxon>Idiomarinaceae</taxon>
        <taxon>Aliidiomarina</taxon>
    </lineage>
</organism>
<dbReference type="GO" id="GO:0000049">
    <property type="term" value="F:tRNA binding"/>
    <property type="evidence" value="ECO:0007669"/>
    <property type="project" value="TreeGrafter"/>
</dbReference>
<dbReference type="EMBL" id="PIPK01000014">
    <property type="protein sequence ID" value="RUO20082.1"/>
    <property type="molecule type" value="Genomic_DNA"/>
</dbReference>
<dbReference type="Proteomes" id="UP000249203">
    <property type="component" value="Unassembled WGS sequence"/>
</dbReference>
<feature type="domain" description="N-acetyltransferase" evidence="8">
    <location>
        <begin position="348"/>
        <end position="462"/>
    </location>
</feature>
<evidence type="ECO:0000313" key="12">
    <source>
        <dbReference type="Proteomes" id="UP000287865"/>
    </source>
</evidence>
<dbReference type="CDD" id="cd04301">
    <property type="entry name" value="NAT_SF"/>
    <property type="match status" value="1"/>
</dbReference>
<evidence type="ECO:0000313" key="11">
    <source>
        <dbReference type="Proteomes" id="UP000249203"/>
    </source>
</evidence>
<evidence type="ECO:0000313" key="9">
    <source>
        <dbReference type="EMBL" id="RAJ93528.1"/>
    </source>
</evidence>
<dbReference type="InterPro" id="IPR000182">
    <property type="entry name" value="GNAT_dom"/>
</dbReference>
<dbReference type="AlphaFoldDB" id="A0A327WQ25"/>
<dbReference type="GO" id="GO:0002101">
    <property type="term" value="P:tRNA wobble cytosine modification"/>
    <property type="evidence" value="ECO:0007669"/>
    <property type="project" value="TreeGrafter"/>
</dbReference>
<keyword evidence="1 9" id="KW-0808">Transferase</keyword>
<dbReference type="GO" id="GO:0005524">
    <property type="term" value="F:ATP binding"/>
    <property type="evidence" value="ECO:0007669"/>
    <property type="project" value="UniProtKB-KW"/>
</dbReference>
<evidence type="ECO:0000259" key="8">
    <source>
        <dbReference type="Pfam" id="PF13718"/>
    </source>
</evidence>
<dbReference type="OrthoDB" id="5578851at2"/>
<keyword evidence="12" id="KW-1185">Reference proteome</keyword>
<keyword evidence="5" id="KW-0012">Acyltransferase</keyword>
<accession>A0A327WQ25</accession>
<dbReference type="GO" id="GO:1990883">
    <property type="term" value="F:18S rRNA cytidine N-acetyltransferase activity"/>
    <property type="evidence" value="ECO:0007669"/>
    <property type="project" value="TreeGrafter"/>
</dbReference>
<reference evidence="9 11" key="2">
    <citation type="submission" date="2018-06" db="EMBL/GenBank/DDBJ databases">
        <title>Genomic Encyclopedia of Type Strains, Phase III (KMG-III): the genomes of soil and plant-associated and newly described type strains.</title>
        <authorList>
            <person name="Whitman W."/>
        </authorList>
    </citation>
    <scope>NUCLEOTIDE SEQUENCE [LARGE SCALE GENOMIC DNA]</scope>
    <source>
        <strain evidence="9 11">CGMCC 1.15366</strain>
    </source>
</reference>
<name>A0A327WQ25_9GAMM</name>
<evidence type="ECO:0000256" key="3">
    <source>
        <dbReference type="ARBA" id="ARBA00022741"/>
    </source>
</evidence>
<dbReference type="SUPFAM" id="SSF52540">
    <property type="entry name" value="P-loop containing nucleoside triphosphate hydrolases"/>
    <property type="match status" value="1"/>
</dbReference>
<dbReference type="Pfam" id="PF05127">
    <property type="entry name" value="NAT10_TcmA_helicase"/>
    <property type="match status" value="1"/>
</dbReference>
<evidence type="ECO:0000313" key="10">
    <source>
        <dbReference type="EMBL" id="RUO20082.1"/>
    </source>
</evidence>
<keyword evidence="3" id="KW-0547">Nucleotide-binding</keyword>
<dbReference type="GO" id="GO:1904812">
    <property type="term" value="P:rRNA acetylation involved in maturation of SSU-rRNA"/>
    <property type="evidence" value="ECO:0007669"/>
    <property type="project" value="TreeGrafter"/>
</dbReference>
<dbReference type="PANTHER" id="PTHR10925">
    <property type="entry name" value="N-ACETYLTRANSFERASE 10"/>
    <property type="match status" value="1"/>
</dbReference>
<evidence type="ECO:0000256" key="5">
    <source>
        <dbReference type="ARBA" id="ARBA00023315"/>
    </source>
</evidence>
<evidence type="ECO:0000259" key="7">
    <source>
        <dbReference type="Pfam" id="PF08351"/>
    </source>
</evidence>
<feature type="domain" description="TmcA/NAT10 N-terminal" evidence="7">
    <location>
        <begin position="5"/>
        <end position="93"/>
    </location>
</feature>
<keyword evidence="4" id="KW-0067">ATP-binding</keyword>
<reference evidence="10 12" key="1">
    <citation type="journal article" date="2018" name="Front. Microbiol.">
        <title>Genome-Based Analysis Reveals the Taxonomy and Diversity of the Family Idiomarinaceae.</title>
        <authorList>
            <person name="Liu Y."/>
            <person name="Lai Q."/>
            <person name="Shao Z."/>
        </authorList>
    </citation>
    <scope>NUCLEOTIDE SEQUENCE [LARGE SCALE GENOMIC DNA]</scope>
    <source>
        <strain evidence="10 12">CF12-14</strain>
    </source>
</reference>
<dbReference type="Proteomes" id="UP000287865">
    <property type="component" value="Unassembled WGS sequence"/>
</dbReference>
<evidence type="ECO:0000256" key="2">
    <source>
        <dbReference type="ARBA" id="ARBA00022694"/>
    </source>
</evidence>
<gene>
    <name evidence="9" type="ORF">B0I24_11911</name>
    <name evidence="10" type="ORF">CWE07_12385</name>
</gene>
<dbReference type="GO" id="GO:0051391">
    <property type="term" value="P:tRNA acetylation"/>
    <property type="evidence" value="ECO:0007669"/>
    <property type="project" value="TreeGrafter"/>
</dbReference>
<dbReference type="Pfam" id="PF13718">
    <property type="entry name" value="GNAT_acetyltr_2"/>
    <property type="match status" value="1"/>
</dbReference>
<dbReference type="Pfam" id="PF08351">
    <property type="entry name" value="TmcA_N"/>
    <property type="match status" value="1"/>
</dbReference>
<comment type="caution">
    <text evidence="9">The sequence shown here is derived from an EMBL/GenBank/DDBJ whole genome shotgun (WGS) entry which is preliminary data.</text>
</comment>
<dbReference type="InterPro" id="IPR032672">
    <property type="entry name" value="TmcA/NAT10/Kre33"/>
</dbReference>
<keyword evidence="2" id="KW-0819">tRNA processing</keyword>
<feature type="domain" description="TcmA/NAT10 helicase" evidence="6">
    <location>
        <begin position="209"/>
        <end position="311"/>
    </location>
</feature>
<evidence type="ECO:0000259" key="6">
    <source>
        <dbReference type="Pfam" id="PF05127"/>
    </source>
</evidence>
<evidence type="ECO:0000256" key="4">
    <source>
        <dbReference type="ARBA" id="ARBA00022840"/>
    </source>
</evidence>
<sequence>MQMHTRLQALIDKAAATRWRGLAVIQAEPEVEFSWPTEALVLTGALNRYREHLGQSQTLVVVDMRHDLHADALAAAVQIVQGGGVAVCVVPSQTNAFITRLTSYLPPLWSLHWVCPSACAHTDLSNLTVKAPQTQTIELTLEQQDVLEALTAHIHTHSLTAPALLSAARGRGKSTVLGVLVQRLAELNRPVVVCAPSKRQLQALDAIAAQQYRFVAPDALATGARQEGIVIVDEAASLPANILAQIVQRYPGVIMATTNEGYETCGRGFLLNFCRQLKHQYPAMQQLSLVAPQRFAQGCPLETWLHQVLLLRPTAQPDISAKDASTAPCHYMWCHASTLSEPLLSQCFALLMDAHYQTSPNDLKQLLDSPNQQLCIQFADTDMQQVTAVAWLSEEGQLDIEISEQVTMGRRRPPGNLLAQSLSYYMQDPELATLLWLRVVRIAVAVPLQQQGLGSALLRHLLTAAHKRHYVAVGTSFASAPAINRFWRRHDFLPVRIGSKLDSTTARHSLVMLHCIAPNWRDRVTLWAAAFAYEFEAAAVLYQLSDEYVASLAELPNISMEAYHNWASARLQGFCAKHLDFANARMTLLQVLKPNLNAQPCLRYALCDLPLDAEFKRQQGVTGRRQLHEKVRQICLALHMTI</sequence>
<dbReference type="SUPFAM" id="SSF55729">
    <property type="entry name" value="Acyl-CoA N-acyltransferases (Nat)"/>
    <property type="match status" value="1"/>
</dbReference>
<dbReference type="RefSeq" id="WP_111570446.1">
    <property type="nucleotide sequence ID" value="NZ_PIPK01000014.1"/>
</dbReference>
<dbReference type="InterPro" id="IPR027417">
    <property type="entry name" value="P-loop_NTPase"/>
</dbReference>
<dbReference type="EMBL" id="QLMD01000019">
    <property type="protein sequence ID" value="RAJ93528.1"/>
    <property type="molecule type" value="Genomic_DNA"/>
</dbReference>
<dbReference type="InterPro" id="IPR016181">
    <property type="entry name" value="Acyl_CoA_acyltransferase"/>
</dbReference>